<feature type="domain" description="NAD-dependent epimerase/dehydratase" evidence="2">
    <location>
        <begin position="21"/>
        <end position="249"/>
    </location>
</feature>
<accession>A0ABW2V5U2</accession>
<proteinExistence type="inferred from homology"/>
<name>A0ABW2V5U2_9BACL</name>
<evidence type="ECO:0000256" key="1">
    <source>
        <dbReference type="ARBA" id="ARBA00007637"/>
    </source>
</evidence>
<evidence type="ECO:0000313" key="4">
    <source>
        <dbReference type="Proteomes" id="UP001596528"/>
    </source>
</evidence>
<dbReference type="InterPro" id="IPR001509">
    <property type="entry name" value="Epimerase_deHydtase"/>
</dbReference>
<dbReference type="SUPFAM" id="SSF51735">
    <property type="entry name" value="NAD(P)-binding Rossmann-fold domains"/>
    <property type="match status" value="1"/>
</dbReference>
<sequence length="327" mass="35175">MTDWTAGAAEAASRTAGRGTVLVTGATGFTGLTACRYLLQAGYAVVGVSRGGNALESARRSAPEAVWLTCDLTSPDDAARLLRIAKPDFVLHLAGLNAVRDSWERPLAHMQANLMATLHLLEAARLEHACRLLIVSSMLSVPPSESPAPPHPYSWSKSLQAASALAWARLFGLDVRVARPANLIGPGPSAGVCGLLARHAERLSRGEPLPPFRLSSLGEARDYVDVRDAVRAYELILRLGRPGAVYPVGTGRHRTLREVHEAAERAAGRAIPVEVPGHAGPPEALPDSEKTDLAAIRGLGWSPAWSFDQSMRDMFEYFRTIGRRETE</sequence>
<dbReference type="Proteomes" id="UP001596528">
    <property type="component" value="Unassembled WGS sequence"/>
</dbReference>
<organism evidence="3 4">
    <name type="scientific">Paenibacillus thermoaerophilus</name>
    <dbReference type="NCBI Taxonomy" id="1215385"/>
    <lineage>
        <taxon>Bacteria</taxon>
        <taxon>Bacillati</taxon>
        <taxon>Bacillota</taxon>
        <taxon>Bacilli</taxon>
        <taxon>Bacillales</taxon>
        <taxon>Paenibacillaceae</taxon>
        <taxon>Paenibacillus</taxon>
    </lineage>
</organism>
<reference evidence="4" key="1">
    <citation type="journal article" date="2019" name="Int. J. Syst. Evol. Microbiol.">
        <title>The Global Catalogue of Microorganisms (GCM) 10K type strain sequencing project: providing services to taxonomists for standard genome sequencing and annotation.</title>
        <authorList>
            <consortium name="The Broad Institute Genomics Platform"/>
            <consortium name="The Broad Institute Genome Sequencing Center for Infectious Disease"/>
            <person name="Wu L."/>
            <person name="Ma J."/>
        </authorList>
    </citation>
    <scope>NUCLEOTIDE SEQUENCE [LARGE SCALE GENOMIC DNA]</scope>
    <source>
        <strain evidence="4">JCM 18657</strain>
    </source>
</reference>
<dbReference type="EMBL" id="JBHTGQ010000026">
    <property type="protein sequence ID" value="MFC7750603.1"/>
    <property type="molecule type" value="Genomic_DNA"/>
</dbReference>
<evidence type="ECO:0000259" key="2">
    <source>
        <dbReference type="Pfam" id="PF01370"/>
    </source>
</evidence>
<dbReference type="InterPro" id="IPR036291">
    <property type="entry name" value="NAD(P)-bd_dom_sf"/>
</dbReference>
<dbReference type="RefSeq" id="WP_138788742.1">
    <property type="nucleotide sequence ID" value="NZ_JBHTGQ010000026.1"/>
</dbReference>
<gene>
    <name evidence="3" type="ORF">ACFQWB_11805</name>
</gene>
<comment type="caution">
    <text evidence="3">The sequence shown here is derived from an EMBL/GenBank/DDBJ whole genome shotgun (WGS) entry which is preliminary data.</text>
</comment>
<comment type="similarity">
    <text evidence="1">Belongs to the NAD(P)-dependent epimerase/dehydratase family.</text>
</comment>
<dbReference type="Pfam" id="PF01370">
    <property type="entry name" value="Epimerase"/>
    <property type="match status" value="1"/>
</dbReference>
<dbReference type="PANTHER" id="PTHR43000">
    <property type="entry name" value="DTDP-D-GLUCOSE 4,6-DEHYDRATASE-RELATED"/>
    <property type="match status" value="1"/>
</dbReference>
<dbReference type="Gene3D" id="3.40.50.720">
    <property type="entry name" value="NAD(P)-binding Rossmann-like Domain"/>
    <property type="match status" value="1"/>
</dbReference>
<evidence type="ECO:0000313" key="3">
    <source>
        <dbReference type="EMBL" id="MFC7750603.1"/>
    </source>
</evidence>
<protein>
    <submittedName>
        <fullName evidence="3">NAD-dependent epimerase/dehydratase family protein</fullName>
    </submittedName>
</protein>
<keyword evidence="4" id="KW-1185">Reference proteome</keyword>